<dbReference type="AlphaFoldDB" id="A0AAV9AIU5"/>
<evidence type="ECO:0000313" key="1">
    <source>
        <dbReference type="EMBL" id="KAK1264117.1"/>
    </source>
</evidence>
<comment type="caution">
    <text evidence="1">The sequence shown here is derived from an EMBL/GenBank/DDBJ whole genome shotgun (WGS) entry which is preliminary data.</text>
</comment>
<dbReference type="EMBL" id="JAUJYN010000009">
    <property type="protein sequence ID" value="KAK1264117.1"/>
    <property type="molecule type" value="Genomic_DNA"/>
</dbReference>
<reference evidence="1" key="2">
    <citation type="submission" date="2023-06" db="EMBL/GenBank/DDBJ databases">
        <authorList>
            <person name="Ma L."/>
            <person name="Liu K.-W."/>
            <person name="Li Z."/>
            <person name="Hsiao Y.-Y."/>
            <person name="Qi Y."/>
            <person name="Fu T."/>
            <person name="Tang G."/>
            <person name="Zhang D."/>
            <person name="Sun W.-H."/>
            <person name="Liu D.-K."/>
            <person name="Li Y."/>
            <person name="Chen G.-Z."/>
            <person name="Liu X.-D."/>
            <person name="Liao X.-Y."/>
            <person name="Jiang Y.-T."/>
            <person name="Yu X."/>
            <person name="Hao Y."/>
            <person name="Huang J."/>
            <person name="Zhao X.-W."/>
            <person name="Ke S."/>
            <person name="Chen Y.-Y."/>
            <person name="Wu W.-L."/>
            <person name="Hsu J.-L."/>
            <person name="Lin Y.-F."/>
            <person name="Huang M.-D."/>
            <person name="Li C.-Y."/>
            <person name="Huang L."/>
            <person name="Wang Z.-W."/>
            <person name="Zhao X."/>
            <person name="Zhong W.-Y."/>
            <person name="Peng D.-H."/>
            <person name="Ahmad S."/>
            <person name="Lan S."/>
            <person name="Zhang J.-S."/>
            <person name="Tsai W.-C."/>
            <person name="Van De Peer Y."/>
            <person name="Liu Z.-J."/>
        </authorList>
    </citation>
    <scope>NUCLEOTIDE SEQUENCE</scope>
    <source>
        <strain evidence="1">SCP</strain>
        <tissue evidence="1">Leaves</tissue>
    </source>
</reference>
<evidence type="ECO:0000313" key="2">
    <source>
        <dbReference type="Proteomes" id="UP001179952"/>
    </source>
</evidence>
<protein>
    <submittedName>
        <fullName evidence="1">Uncharacterized protein</fullName>
    </submittedName>
</protein>
<proteinExistence type="predicted"/>
<dbReference type="Proteomes" id="UP001179952">
    <property type="component" value="Unassembled WGS sequence"/>
</dbReference>
<keyword evidence="2" id="KW-1185">Reference proteome</keyword>
<organism evidence="1 2">
    <name type="scientific">Acorus gramineus</name>
    <name type="common">Dwarf sweet flag</name>
    <dbReference type="NCBI Taxonomy" id="55184"/>
    <lineage>
        <taxon>Eukaryota</taxon>
        <taxon>Viridiplantae</taxon>
        <taxon>Streptophyta</taxon>
        <taxon>Embryophyta</taxon>
        <taxon>Tracheophyta</taxon>
        <taxon>Spermatophyta</taxon>
        <taxon>Magnoliopsida</taxon>
        <taxon>Liliopsida</taxon>
        <taxon>Acoraceae</taxon>
        <taxon>Acorus</taxon>
    </lineage>
</organism>
<reference evidence="1" key="1">
    <citation type="journal article" date="2023" name="Nat. Commun.">
        <title>Diploid and tetraploid genomes of Acorus and the evolution of monocots.</title>
        <authorList>
            <person name="Ma L."/>
            <person name="Liu K.W."/>
            <person name="Li Z."/>
            <person name="Hsiao Y.Y."/>
            <person name="Qi Y."/>
            <person name="Fu T."/>
            <person name="Tang G.D."/>
            <person name="Zhang D."/>
            <person name="Sun W.H."/>
            <person name="Liu D.K."/>
            <person name="Li Y."/>
            <person name="Chen G.Z."/>
            <person name="Liu X.D."/>
            <person name="Liao X.Y."/>
            <person name="Jiang Y.T."/>
            <person name="Yu X."/>
            <person name="Hao Y."/>
            <person name="Huang J."/>
            <person name="Zhao X.W."/>
            <person name="Ke S."/>
            <person name="Chen Y.Y."/>
            <person name="Wu W.L."/>
            <person name="Hsu J.L."/>
            <person name="Lin Y.F."/>
            <person name="Huang M.D."/>
            <person name="Li C.Y."/>
            <person name="Huang L."/>
            <person name="Wang Z.W."/>
            <person name="Zhao X."/>
            <person name="Zhong W.Y."/>
            <person name="Peng D.H."/>
            <person name="Ahmad S."/>
            <person name="Lan S."/>
            <person name="Zhang J.S."/>
            <person name="Tsai W.C."/>
            <person name="Van de Peer Y."/>
            <person name="Liu Z.J."/>
        </authorList>
    </citation>
    <scope>NUCLEOTIDE SEQUENCE</scope>
    <source>
        <strain evidence="1">SCP</strain>
    </source>
</reference>
<sequence>MLLPNTDHILGYVAHVVGGGIAVSEQGRTLGSNVAPQAPWRLADVVSGDENHDSGSFVSHLVVQEQEAISRPMFLHGKCLG</sequence>
<gene>
    <name evidence="1" type="ORF">QJS04_geneDACA009393</name>
</gene>
<name>A0AAV9AIU5_ACOGR</name>
<accession>A0AAV9AIU5</accession>